<evidence type="ECO:0000313" key="10">
    <source>
        <dbReference type="Proteomes" id="UP000178082"/>
    </source>
</evidence>
<dbReference type="GO" id="GO:0016301">
    <property type="term" value="F:kinase activity"/>
    <property type="evidence" value="ECO:0007669"/>
    <property type="project" value="UniProtKB-KW"/>
</dbReference>
<proteinExistence type="predicted"/>
<dbReference type="GO" id="GO:0003848">
    <property type="term" value="F:2-amino-4-hydroxy-6-hydroxymethyldihydropteridine diphosphokinase activity"/>
    <property type="evidence" value="ECO:0007669"/>
    <property type="project" value="UniProtKB-EC"/>
</dbReference>
<dbReference type="UniPathway" id="UPA00077">
    <property type="reaction ID" value="UER00155"/>
</dbReference>
<accession>A0A1F7SMK9</accession>
<dbReference type="STRING" id="1817883.A3G31_09905"/>
<dbReference type="Gene3D" id="3.30.70.560">
    <property type="entry name" value="7,8-Dihydro-6-hydroxymethylpterin-pyrophosphokinase HPPK"/>
    <property type="match status" value="1"/>
</dbReference>
<comment type="pathway">
    <text evidence="1">Cofactor biosynthesis; tetrahydrofolate biosynthesis; 2-amino-4-hydroxy-6-hydroxymethyl-7,8-dihydropteridine diphosphate from 7,8-dihydroneopterin triphosphate: step 4/4.</text>
</comment>
<evidence type="ECO:0000256" key="5">
    <source>
        <dbReference type="ARBA" id="ARBA00022777"/>
    </source>
</evidence>
<dbReference type="PROSITE" id="PS00794">
    <property type="entry name" value="HPPK"/>
    <property type="match status" value="1"/>
</dbReference>
<keyword evidence="3" id="KW-0808">Transferase</keyword>
<evidence type="ECO:0000256" key="7">
    <source>
        <dbReference type="ARBA" id="ARBA00022909"/>
    </source>
</evidence>
<protein>
    <recommendedName>
        <fullName evidence="2">2-amino-4-hydroxy-6-hydroxymethyldihydropteridine diphosphokinase</fullName>
        <ecNumber evidence="2">2.7.6.3</ecNumber>
    </recommendedName>
</protein>
<dbReference type="PANTHER" id="PTHR43071">
    <property type="entry name" value="2-AMINO-4-HYDROXY-6-HYDROXYMETHYLDIHYDROPTERIDINE PYROPHOSPHOKINASE"/>
    <property type="match status" value="1"/>
</dbReference>
<dbReference type="GO" id="GO:0046656">
    <property type="term" value="P:folic acid biosynthetic process"/>
    <property type="evidence" value="ECO:0007669"/>
    <property type="project" value="UniProtKB-KW"/>
</dbReference>
<dbReference type="NCBIfam" id="TIGR01498">
    <property type="entry name" value="folK"/>
    <property type="match status" value="1"/>
</dbReference>
<dbReference type="InterPro" id="IPR035907">
    <property type="entry name" value="Hppk_sf"/>
</dbReference>
<dbReference type="SUPFAM" id="SSF55083">
    <property type="entry name" value="6-hydroxymethyl-7,8-dihydropterin pyrophosphokinase, HPPK"/>
    <property type="match status" value="1"/>
</dbReference>
<dbReference type="GO" id="GO:0005524">
    <property type="term" value="F:ATP binding"/>
    <property type="evidence" value="ECO:0007669"/>
    <property type="project" value="UniProtKB-KW"/>
</dbReference>
<dbReference type="GO" id="GO:0046654">
    <property type="term" value="P:tetrahydrofolate biosynthetic process"/>
    <property type="evidence" value="ECO:0007669"/>
    <property type="project" value="UniProtKB-UniPathway"/>
</dbReference>
<dbReference type="EC" id="2.7.6.3" evidence="2"/>
<evidence type="ECO:0000259" key="8">
    <source>
        <dbReference type="PROSITE" id="PS00794"/>
    </source>
</evidence>
<sequence length="172" mass="19871">MENIFISIGSNIDEPLGKCKKVIELLREQKDISIEKYSSFYHTEPFGYKEQGWFVNFVANIITTLDPFALLRKCNELEKFLGRENSSVRWGPRAMDIDILFYNNLILNTTELTIPHPQLHLRRFVLVPLNEIAGNFIHPVLKKNTGELLMEVGDKSIVKLLEPLNPQTLEPF</sequence>
<evidence type="ECO:0000256" key="6">
    <source>
        <dbReference type="ARBA" id="ARBA00022840"/>
    </source>
</evidence>
<dbReference type="Proteomes" id="UP000178082">
    <property type="component" value="Unassembled WGS sequence"/>
</dbReference>
<keyword evidence="5 9" id="KW-0418">Kinase</keyword>
<dbReference type="Pfam" id="PF01288">
    <property type="entry name" value="HPPK"/>
    <property type="match status" value="1"/>
</dbReference>
<evidence type="ECO:0000256" key="3">
    <source>
        <dbReference type="ARBA" id="ARBA00022679"/>
    </source>
</evidence>
<gene>
    <name evidence="9" type="ORF">A3G31_09905</name>
</gene>
<keyword evidence="6" id="KW-0067">ATP-binding</keyword>
<organism evidence="9 10">
    <name type="scientific">Candidatus Schekmanbacteria bacterium RIFCSPLOWO2_12_FULL_38_15</name>
    <dbReference type="NCBI Taxonomy" id="1817883"/>
    <lineage>
        <taxon>Bacteria</taxon>
        <taxon>Candidatus Schekmaniibacteriota</taxon>
    </lineage>
</organism>
<name>A0A1F7SMK9_9BACT</name>
<comment type="caution">
    <text evidence="9">The sequence shown here is derived from an EMBL/GenBank/DDBJ whole genome shotgun (WGS) entry which is preliminary data.</text>
</comment>
<evidence type="ECO:0000256" key="2">
    <source>
        <dbReference type="ARBA" id="ARBA00013253"/>
    </source>
</evidence>
<feature type="domain" description="7,8-dihydro-6-hydroxymethylpterin-pyrophosphokinase" evidence="8">
    <location>
        <begin position="89"/>
        <end position="100"/>
    </location>
</feature>
<dbReference type="PANTHER" id="PTHR43071:SF1">
    <property type="entry name" value="2-AMINO-4-HYDROXY-6-HYDROXYMETHYLDIHYDROPTERIDINE PYROPHOSPHOKINASE"/>
    <property type="match status" value="1"/>
</dbReference>
<keyword evidence="4" id="KW-0547">Nucleotide-binding</keyword>
<dbReference type="EMBL" id="MGDI01000011">
    <property type="protein sequence ID" value="OGL54468.1"/>
    <property type="molecule type" value="Genomic_DNA"/>
</dbReference>
<dbReference type="CDD" id="cd00483">
    <property type="entry name" value="HPPK"/>
    <property type="match status" value="1"/>
</dbReference>
<keyword evidence="7" id="KW-0289">Folate biosynthesis</keyword>
<evidence type="ECO:0000313" key="9">
    <source>
        <dbReference type="EMBL" id="OGL54468.1"/>
    </source>
</evidence>
<dbReference type="AlphaFoldDB" id="A0A1F7SMK9"/>
<evidence type="ECO:0000256" key="4">
    <source>
        <dbReference type="ARBA" id="ARBA00022741"/>
    </source>
</evidence>
<dbReference type="InterPro" id="IPR000550">
    <property type="entry name" value="Hppk"/>
</dbReference>
<evidence type="ECO:0000256" key="1">
    <source>
        <dbReference type="ARBA" id="ARBA00005051"/>
    </source>
</evidence>
<reference evidence="9 10" key="1">
    <citation type="journal article" date="2016" name="Nat. Commun.">
        <title>Thousands of microbial genomes shed light on interconnected biogeochemical processes in an aquifer system.</title>
        <authorList>
            <person name="Anantharaman K."/>
            <person name="Brown C.T."/>
            <person name="Hug L.A."/>
            <person name="Sharon I."/>
            <person name="Castelle C.J."/>
            <person name="Probst A.J."/>
            <person name="Thomas B.C."/>
            <person name="Singh A."/>
            <person name="Wilkins M.J."/>
            <person name="Karaoz U."/>
            <person name="Brodie E.L."/>
            <person name="Williams K.H."/>
            <person name="Hubbard S.S."/>
            <person name="Banfield J.F."/>
        </authorList>
    </citation>
    <scope>NUCLEOTIDE SEQUENCE [LARGE SCALE GENOMIC DNA]</scope>
</reference>